<organism evidence="1 2">
    <name type="scientific">Sphingomonas lutea</name>
    <dbReference type="NCBI Taxonomy" id="1045317"/>
    <lineage>
        <taxon>Bacteria</taxon>
        <taxon>Pseudomonadati</taxon>
        <taxon>Pseudomonadota</taxon>
        <taxon>Alphaproteobacteria</taxon>
        <taxon>Sphingomonadales</taxon>
        <taxon>Sphingomonadaceae</taxon>
        <taxon>Sphingomonas</taxon>
    </lineage>
</organism>
<dbReference type="RefSeq" id="WP_187538020.1">
    <property type="nucleotide sequence ID" value="NZ_BAABJT010000001.1"/>
</dbReference>
<evidence type="ECO:0000313" key="1">
    <source>
        <dbReference type="EMBL" id="QNN67431.1"/>
    </source>
</evidence>
<accession>A0A7G9SHV6</accession>
<dbReference type="Proteomes" id="UP000515971">
    <property type="component" value="Chromosome"/>
</dbReference>
<proteinExistence type="predicted"/>
<sequence>MLAGCAHAVPAPCPASPRAEAEIERTVQAFYQALRTDDLGAFRRVTTARFYSFDGGDRYDGIALAELIRDARAAGRKFTWSVGPLDTQRQCNVAWTAWQNSGSAGPAGQVKPVTWLESAVLVHDGKAWKIDFFHSHRATAN</sequence>
<name>A0A7G9SHV6_9SPHN</name>
<dbReference type="KEGG" id="slut:H9L13_00165"/>
<dbReference type="SUPFAM" id="SSF54427">
    <property type="entry name" value="NTF2-like"/>
    <property type="match status" value="1"/>
</dbReference>
<reference evidence="1 2" key="1">
    <citation type="submission" date="2020-08" db="EMBL/GenBank/DDBJ databases">
        <title>Genome sequence of Sphingomonas lutea KCTC 23642T.</title>
        <authorList>
            <person name="Hyun D.-W."/>
            <person name="Bae J.-W."/>
        </authorList>
    </citation>
    <scope>NUCLEOTIDE SEQUENCE [LARGE SCALE GENOMIC DNA]</scope>
    <source>
        <strain evidence="1 2">KCTC 23642</strain>
    </source>
</reference>
<protein>
    <submittedName>
        <fullName evidence="1">Nuclear transport factor 2 family protein</fullName>
    </submittedName>
</protein>
<keyword evidence="2" id="KW-1185">Reference proteome</keyword>
<evidence type="ECO:0000313" key="2">
    <source>
        <dbReference type="Proteomes" id="UP000515971"/>
    </source>
</evidence>
<dbReference type="EMBL" id="CP060718">
    <property type="protein sequence ID" value="QNN67431.1"/>
    <property type="molecule type" value="Genomic_DNA"/>
</dbReference>
<gene>
    <name evidence="1" type="ORF">H9L13_00165</name>
</gene>
<dbReference type="AlphaFoldDB" id="A0A7G9SHV6"/>
<dbReference type="Gene3D" id="3.10.450.50">
    <property type="match status" value="1"/>
</dbReference>
<dbReference type="InterPro" id="IPR032710">
    <property type="entry name" value="NTF2-like_dom_sf"/>
</dbReference>